<organism evidence="4 5">
    <name type="scientific">Pedobacter helvus</name>
    <dbReference type="NCBI Taxonomy" id="2563444"/>
    <lineage>
        <taxon>Bacteria</taxon>
        <taxon>Pseudomonadati</taxon>
        <taxon>Bacteroidota</taxon>
        <taxon>Sphingobacteriia</taxon>
        <taxon>Sphingobacteriales</taxon>
        <taxon>Sphingobacteriaceae</taxon>
        <taxon>Pedobacter</taxon>
    </lineage>
</organism>
<protein>
    <submittedName>
        <fullName evidence="4">TPM domain-containing protein</fullName>
    </submittedName>
</protein>
<proteinExistence type="predicted"/>
<feature type="region of interest" description="Disordered" evidence="1">
    <location>
        <begin position="488"/>
        <end position="519"/>
    </location>
</feature>
<dbReference type="PANTHER" id="PTHR30373">
    <property type="entry name" value="UPF0603 PROTEIN YGCG"/>
    <property type="match status" value="1"/>
</dbReference>
<evidence type="ECO:0000313" key="4">
    <source>
        <dbReference type="EMBL" id="MFN0291176.1"/>
    </source>
</evidence>
<feature type="transmembrane region" description="Helical" evidence="2">
    <location>
        <begin position="258"/>
        <end position="285"/>
    </location>
</feature>
<gene>
    <name evidence="4" type="ORF">E5L68_007215</name>
</gene>
<dbReference type="InterPro" id="IPR036259">
    <property type="entry name" value="MFS_trans_sf"/>
</dbReference>
<reference evidence="4 5" key="1">
    <citation type="submission" date="2024-12" db="EMBL/GenBank/DDBJ databases">
        <authorList>
            <person name="Hu S."/>
        </authorList>
    </citation>
    <scope>NUCLEOTIDE SEQUENCE [LARGE SCALE GENOMIC DNA]</scope>
    <source>
        <strain evidence="4 5">P-25</strain>
    </source>
</reference>
<keyword evidence="5" id="KW-1185">Reference proteome</keyword>
<feature type="transmembrane region" description="Helical" evidence="2">
    <location>
        <begin position="292"/>
        <end position="311"/>
    </location>
</feature>
<dbReference type="Proteomes" id="UP001517367">
    <property type="component" value="Unassembled WGS sequence"/>
</dbReference>
<evidence type="ECO:0000256" key="1">
    <source>
        <dbReference type="SAM" id="MobiDB-lite"/>
    </source>
</evidence>
<feature type="transmembrane region" description="Helical" evidence="2">
    <location>
        <begin position="191"/>
        <end position="212"/>
    </location>
</feature>
<dbReference type="RefSeq" id="WP_138730387.1">
    <property type="nucleotide sequence ID" value="NZ_SRMP02000010.1"/>
</dbReference>
<dbReference type="InterPro" id="IPR007621">
    <property type="entry name" value="TPM_dom"/>
</dbReference>
<keyword evidence="2" id="KW-1133">Transmembrane helix</keyword>
<feature type="compositionally biased region" description="Low complexity" evidence="1">
    <location>
        <begin position="488"/>
        <end position="503"/>
    </location>
</feature>
<dbReference type="Gene3D" id="3.10.310.50">
    <property type="match status" value="1"/>
</dbReference>
<evidence type="ECO:0000259" key="3">
    <source>
        <dbReference type="Pfam" id="PF04536"/>
    </source>
</evidence>
<feature type="compositionally biased region" description="Gly residues" evidence="1">
    <location>
        <begin position="504"/>
        <end position="519"/>
    </location>
</feature>
<keyword evidence="2" id="KW-0812">Transmembrane</keyword>
<sequence>MKKLNLKILSIIVLSFINLTTICARQHNLSSIPDPKKHGQDHFVSNPDEILHNVSGLDDALAELEKQTKVEFAVVVVNNFDENQEDFEFAKALFDKWKIGKAGSNNGLLLLIAKDRRKYRFISGDGVEGLLPDIVLKQIGERQLVPAFRENQYDEGILQAIDAIKDILTNTNANAEIQSLIRKEKQKSFDWQFPLGVSAVIIFLFIFIFRVVNKQAKKNTALVEQTKEAAKPNLSKRKTGKKQPIKITTDKNGYDKVLVNGCVGTFFFVFITVFIFVFAGGFGFFENFKISYIPYILYVILAIALFFRYYAYVGNLRRSHFDDENFLDTVKSFHAKYWWLIVFSPIIIIPLIIHAVKKAKTAERFKPVLDSRNMEMNRIDRDINLEGEPFLSKGQRKEELIKAYDYDIWQSADEKEHTIKVWPAEEYDSFVECPKCKFRTYQLNKQETTKSPSYTNTGTAKLTNTCRFCNHVEFIKWVTLAQLVRSNSSSSGSSSGGSSSSSGSWGGGSSSGGGAGGSW</sequence>
<dbReference type="EMBL" id="SRMP02000010">
    <property type="protein sequence ID" value="MFN0291176.1"/>
    <property type="molecule type" value="Genomic_DNA"/>
</dbReference>
<evidence type="ECO:0000256" key="2">
    <source>
        <dbReference type="SAM" id="Phobius"/>
    </source>
</evidence>
<evidence type="ECO:0000313" key="5">
    <source>
        <dbReference type="Proteomes" id="UP001517367"/>
    </source>
</evidence>
<name>A0ABW9JHG1_9SPHI</name>
<comment type="caution">
    <text evidence="4">The sequence shown here is derived from an EMBL/GenBank/DDBJ whole genome shotgun (WGS) entry which is preliminary data.</text>
</comment>
<accession>A0ABW9JHG1</accession>
<feature type="transmembrane region" description="Helical" evidence="2">
    <location>
        <begin position="337"/>
        <end position="356"/>
    </location>
</feature>
<keyword evidence="2" id="KW-0472">Membrane</keyword>
<dbReference type="Pfam" id="PF04536">
    <property type="entry name" value="TPM_phosphatase"/>
    <property type="match status" value="1"/>
</dbReference>
<dbReference type="PANTHER" id="PTHR30373:SF2">
    <property type="entry name" value="UPF0603 PROTEIN YGCG"/>
    <property type="match status" value="1"/>
</dbReference>
<dbReference type="SUPFAM" id="SSF103473">
    <property type="entry name" value="MFS general substrate transporter"/>
    <property type="match status" value="1"/>
</dbReference>
<feature type="domain" description="TPM" evidence="3">
    <location>
        <begin position="56"/>
        <end position="166"/>
    </location>
</feature>